<feature type="domain" description="FHA" evidence="1">
    <location>
        <begin position="227"/>
        <end position="293"/>
    </location>
</feature>
<dbReference type="AlphaFoldDB" id="A0A062VAL0"/>
<proteinExistence type="predicted"/>
<dbReference type="STRING" id="1280954.HPO_05587"/>
<accession>A0A062VAL0</accession>
<gene>
    <name evidence="2" type="ORF">HPO_05587</name>
</gene>
<dbReference type="PROSITE" id="PS50006">
    <property type="entry name" value="FHA_DOMAIN"/>
    <property type="match status" value="1"/>
</dbReference>
<evidence type="ECO:0000313" key="3">
    <source>
        <dbReference type="Proteomes" id="UP000027100"/>
    </source>
</evidence>
<dbReference type="SUPFAM" id="SSF49879">
    <property type="entry name" value="SMAD/FHA domain"/>
    <property type="match status" value="1"/>
</dbReference>
<keyword evidence="3" id="KW-1185">Reference proteome</keyword>
<evidence type="ECO:0000313" key="2">
    <source>
        <dbReference type="EMBL" id="KCZ99383.1"/>
    </source>
</evidence>
<protein>
    <recommendedName>
        <fullName evidence="1">FHA domain-containing protein</fullName>
    </recommendedName>
</protein>
<dbReference type="EMBL" id="ARYM01000005">
    <property type="protein sequence ID" value="KCZ99383.1"/>
    <property type="molecule type" value="Genomic_DNA"/>
</dbReference>
<organism evidence="2 3">
    <name type="scientific">Hyphomonas polymorpha PS728</name>
    <dbReference type="NCBI Taxonomy" id="1280954"/>
    <lineage>
        <taxon>Bacteria</taxon>
        <taxon>Pseudomonadati</taxon>
        <taxon>Pseudomonadota</taxon>
        <taxon>Alphaproteobacteria</taxon>
        <taxon>Hyphomonadales</taxon>
        <taxon>Hyphomonadaceae</taxon>
        <taxon>Hyphomonas</taxon>
    </lineage>
</organism>
<dbReference type="InterPro" id="IPR000253">
    <property type="entry name" value="FHA_dom"/>
</dbReference>
<dbReference type="eggNOG" id="COG1716">
    <property type="taxonomic scope" value="Bacteria"/>
</dbReference>
<sequence>MAAEECAGLLDDRGLCTVCVAPYLQVDAGALTVAKVGGAVALPMSIGNLSGVQRPLFVTGLWSREASGPWREESLGWERLDAGESRPLSIVANQIERAGAHGLQLLVAMASRWRWRQENFAFTANLTLMVEDPNSEKGPVVNIGGESAGHGNLVYISGKNDARPAIQQTDQAVALPLVRAEREERRLGLRGIDADNWVPRNAEFSWLGFGEGDAPFNGPIMTQDGMLAIGRSRTRRQGGDGDVRLLVFGASDELDESASLLISRRHFELYIESDRLILRVTAGSGLRVNANAYGEGKIVRLADGDVIAPLVSSPERLGLRVSFRVEHGSARQIIFQRLSQVRK</sequence>
<comment type="caution">
    <text evidence="2">The sequence shown here is derived from an EMBL/GenBank/DDBJ whole genome shotgun (WGS) entry which is preliminary data.</text>
</comment>
<reference evidence="2 3" key="1">
    <citation type="journal article" date="2014" name="Antonie Van Leeuwenhoek">
        <title>Hyphomonas beringensis sp. nov. and Hyphomonas chukchiensis sp. nov., isolated from surface seawater of the Bering Sea and Chukchi Sea.</title>
        <authorList>
            <person name="Li C."/>
            <person name="Lai Q."/>
            <person name="Li G."/>
            <person name="Dong C."/>
            <person name="Wang J."/>
            <person name="Liao Y."/>
            <person name="Shao Z."/>
        </authorList>
    </citation>
    <scope>NUCLEOTIDE SEQUENCE [LARGE SCALE GENOMIC DNA]</scope>
    <source>
        <strain evidence="2 3">PS728</strain>
    </source>
</reference>
<dbReference type="PATRIC" id="fig|1280954.3.peg.1139"/>
<dbReference type="InterPro" id="IPR008984">
    <property type="entry name" value="SMAD_FHA_dom_sf"/>
</dbReference>
<name>A0A062VAL0_9PROT</name>
<evidence type="ECO:0000259" key="1">
    <source>
        <dbReference type="PROSITE" id="PS50006"/>
    </source>
</evidence>
<dbReference type="Proteomes" id="UP000027100">
    <property type="component" value="Unassembled WGS sequence"/>
</dbReference>
<dbReference type="Gene3D" id="2.60.200.20">
    <property type="match status" value="1"/>
</dbReference>